<dbReference type="AlphaFoldDB" id="A0A8J3EEI7"/>
<reference evidence="1 2" key="1">
    <citation type="journal article" date="2014" name="Int. J. Syst. Evol. Microbiol.">
        <title>Complete genome sequence of Corynebacterium casei LMG S-19264T (=DSM 44701T), isolated from a smear-ripened cheese.</title>
        <authorList>
            <consortium name="US DOE Joint Genome Institute (JGI-PGF)"/>
            <person name="Walter F."/>
            <person name="Albersmeier A."/>
            <person name="Kalinowski J."/>
            <person name="Ruckert C."/>
        </authorList>
    </citation>
    <scope>NUCLEOTIDE SEQUENCE [LARGE SCALE GENOMIC DNA]</scope>
    <source>
        <strain evidence="1 2">CGMCC 1.16330</strain>
    </source>
</reference>
<sequence length="121" mass="11724">MSAMRGILRTVLAMLILALMAGTVLHATRAAAMDLAMAAAAATGMAMPGCDGCGDDGGAPPGSAMASCAALCATPPMAPPSFVPQLAPSAPAAAEPIVDLPAPVGLAGPPDLHPPRTIVLS</sequence>
<comment type="caution">
    <text evidence="1">The sequence shown here is derived from an EMBL/GenBank/DDBJ whole genome shotgun (WGS) entry which is preliminary data.</text>
</comment>
<proteinExistence type="predicted"/>
<dbReference type="Proteomes" id="UP000597507">
    <property type="component" value="Unassembled WGS sequence"/>
</dbReference>
<organism evidence="1 2">
    <name type="scientific">Caldovatus sediminis</name>
    <dbReference type="NCBI Taxonomy" id="2041189"/>
    <lineage>
        <taxon>Bacteria</taxon>
        <taxon>Pseudomonadati</taxon>
        <taxon>Pseudomonadota</taxon>
        <taxon>Alphaproteobacteria</taxon>
        <taxon>Acetobacterales</taxon>
        <taxon>Roseomonadaceae</taxon>
        <taxon>Caldovatus</taxon>
    </lineage>
</organism>
<evidence type="ECO:0000313" key="1">
    <source>
        <dbReference type="EMBL" id="GGG52507.1"/>
    </source>
</evidence>
<evidence type="ECO:0000313" key="2">
    <source>
        <dbReference type="Proteomes" id="UP000597507"/>
    </source>
</evidence>
<name>A0A8J3EEI7_9PROT</name>
<dbReference type="EMBL" id="BMKS01000029">
    <property type="protein sequence ID" value="GGG52507.1"/>
    <property type="molecule type" value="Genomic_DNA"/>
</dbReference>
<protein>
    <submittedName>
        <fullName evidence="1">Uncharacterized protein</fullName>
    </submittedName>
</protein>
<accession>A0A8J3EEI7</accession>
<keyword evidence="2" id="KW-1185">Reference proteome</keyword>
<gene>
    <name evidence="1" type="ORF">GCM10010964_44570</name>
</gene>